<dbReference type="AlphaFoldDB" id="A0A7Y9W7X3"/>
<evidence type="ECO:0000313" key="2">
    <source>
        <dbReference type="Proteomes" id="UP000572540"/>
    </source>
</evidence>
<organism evidence="1 2">
    <name type="scientific">Paraburkholderia bryophila</name>
    <dbReference type="NCBI Taxonomy" id="420952"/>
    <lineage>
        <taxon>Bacteria</taxon>
        <taxon>Pseudomonadati</taxon>
        <taxon>Pseudomonadota</taxon>
        <taxon>Betaproteobacteria</taxon>
        <taxon>Burkholderiales</taxon>
        <taxon>Burkholderiaceae</taxon>
        <taxon>Paraburkholderia</taxon>
    </lineage>
</organism>
<reference evidence="1 2" key="1">
    <citation type="submission" date="2020-07" db="EMBL/GenBank/DDBJ databases">
        <title>Exploring microbial biodiversity for novel pathways involved in the catabolism of aromatic compounds derived from lignin.</title>
        <authorList>
            <person name="Elkins J."/>
        </authorList>
    </citation>
    <scope>NUCLEOTIDE SEQUENCE [LARGE SCALE GENOMIC DNA]</scope>
    <source>
        <strain evidence="1 2">H2C3B</strain>
    </source>
</reference>
<gene>
    <name evidence="1" type="ORF">GGD41_002499</name>
</gene>
<accession>A0A7Y9W7X3</accession>
<sequence>MPLRDPRRHVSGRFPSIDAFIETADRTVSGQKEPVDMMKMSSTGHVKVGERSVMFSYQLFTGEVLMIINKSIKWVAAARALLLALFSIASVQKAIATGPDLSTTIEFTPLFSQRYNLSYFDGSTWITSPVSTQTVQLQPRFRFEESRPYVYNYVIYLQDKSNADSAFYLMISTSDGRCLLHKTSSADNFSNVSLGRVYNITTQYTHLGTTNPLNSNISTVYSVCSREDALALRFFDPITTGIPIGIGQYVLEPGERVAETYILLNTEGILYPN</sequence>
<comment type="caution">
    <text evidence="1">The sequence shown here is derived from an EMBL/GenBank/DDBJ whole genome shotgun (WGS) entry which is preliminary data.</text>
</comment>
<evidence type="ECO:0000313" key="1">
    <source>
        <dbReference type="EMBL" id="NYH15271.1"/>
    </source>
</evidence>
<dbReference type="RefSeq" id="WP_179710963.1">
    <property type="nucleotide sequence ID" value="NZ_JACCAU010000001.1"/>
</dbReference>
<protein>
    <submittedName>
        <fullName evidence="1">Uncharacterized protein</fullName>
    </submittedName>
</protein>
<name>A0A7Y9W7X3_9BURK</name>
<proteinExistence type="predicted"/>
<dbReference type="EMBL" id="JACCAU010000001">
    <property type="protein sequence ID" value="NYH15271.1"/>
    <property type="molecule type" value="Genomic_DNA"/>
</dbReference>
<dbReference type="Proteomes" id="UP000572540">
    <property type="component" value="Unassembled WGS sequence"/>
</dbReference>